<keyword evidence="1" id="KW-0812">Transmembrane</keyword>
<proteinExistence type="predicted"/>
<evidence type="ECO:0000256" key="1">
    <source>
        <dbReference type="SAM" id="Phobius"/>
    </source>
</evidence>
<dbReference type="AlphaFoldDB" id="A0A343KGQ4"/>
<geneLocation type="mitochondrion" evidence="2"/>
<dbReference type="EMBL" id="KY039138">
    <property type="protein sequence ID" value="ATF28659.1"/>
    <property type="molecule type" value="Genomic_DNA"/>
</dbReference>
<sequence>MPQMSPMWWTMLMMMFIMSFIMCMYIMYFNSNKYSTMTKKMVKKNLNWTWYFQYLIHAQVYYH</sequence>
<gene>
    <name evidence="2" type="primary">atp8</name>
</gene>
<organism evidence="2">
    <name type="scientific">Typhlocyba sp. EMHAU-15062510</name>
    <dbReference type="NCBI Taxonomy" id="2040465"/>
    <lineage>
        <taxon>Eukaryota</taxon>
        <taxon>Metazoa</taxon>
        <taxon>Ecdysozoa</taxon>
        <taxon>Arthropoda</taxon>
        <taxon>Hexapoda</taxon>
        <taxon>Insecta</taxon>
        <taxon>Pterygota</taxon>
        <taxon>Neoptera</taxon>
        <taxon>Paraneoptera</taxon>
        <taxon>Hemiptera</taxon>
        <taxon>Auchenorrhyncha</taxon>
        <taxon>Membracoidea</taxon>
        <taxon>Cicadellidae</taxon>
        <taxon>Typhlocybinae</taxon>
        <taxon>Typhlocybini</taxon>
        <taxon>Typhlocyba</taxon>
    </lineage>
</organism>
<keyword evidence="2" id="KW-0496">Mitochondrion</keyword>
<protein>
    <submittedName>
        <fullName evidence="2">ATP synthase F0 subunit 8</fullName>
    </submittedName>
</protein>
<reference evidence="2" key="1">
    <citation type="journal article" date="2017" name="Sci. Rep.">
        <title>Deep-level phylogeny of Cicadomorpha inferred from mitochondrial genomes sequenced by NGS.</title>
        <authorList>
            <person name="Song N."/>
            <person name="Cai W."/>
            <person name="Li H."/>
        </authorList>
    </citation>
    <scope>NUCLEOTIDE SEQUENCE</scope>
</reference>
<accession>A0A343KGQ4</accession>
<evidence type="ECO:0000313" key="2">
    <source>
        <dbReference type="EMBL" id="ATF28659.1"/>
    </source>
</evidence>
<feature type="transmembrane region" description="Helical" evidence="1">
    <location>
        <begin position="6"/>
        <end position="29"/>
    </location>
</feature>
<keyword evidence="1" id="KW-0472">Membrane</keyword>
<keyword evidence="1" id="KW-1133">Transmembrane helix</keyword>
<name>A0A343KGQ4_9HEMI</name>